<name>A0A8G1RIQ9_9EURO</name>
<dbReference type="PANTHER" id="PTHR24198:SF165">
    <property type="entry name" value="ANKYRIN REPEAT-CONTAINING PROTEIN-RELATED"/>
    <property type="match status" value="1"/>
</dbReference>
<dbReference type="Pfam" id="PF12796">
    <property type="entry name" value="Ank_2"/>
    <property type="match status" value="1"/>
</dbReference>
<dbReference type="RefSeq" id="XP_040797147.1">
    <property type="nucleotide sequence ID" value="XM_040945624.1"/>
</dbReference>
<dbReference type="Proteomes" id="UP000249789">
    <property type="component" value="Unassembled WGS sequence"/>
</dbReference>
<dbReference type="VEuPathDB" id="FungiDB:BO72DRAFT_451982"/>
<evidence type="ECO:0000313" key="4">
    <source>
        <dbReference type="EMBL" id="RAK73137.1"/>
    </source>
</evidence>
<keyword evidence="1" id="KW-0677">Repeat</keyword>
<sequence>MAARKGHLEIVKFFLDRGFEVECRDSKGCSLFHLAATHNHKSIVDELIARNANIFSTSDDDLSIFYFAEETNMNAVMPALFEDVYHEEDRLRDAVSRHVADSVSFLLTNGAAADNHDTYDTCTLSLAILQSNWKICELLCNYGAMPHGSLPHCWRLCKVDRHEPKEKYPFVIQTVYHGQRAFHEMWDASNQCFNFLDHDRFNDGSLFRTSVGFNTLLCAAYHGDDGIAQGFFNRFSELERSVPDAMTR</sequence>
<dbReference type="InterPro" id="IPR036770">
    <property type="entry name" value="Ankyrin_rpt-contain_sf"/>
</dbReference>
<dbReference type="AlphaFoldDB" id="A0A8G1RIQ9"/>
<dbReference type="PROSITE" id="PS50088">
    <property type="entry name" value="ANK_REPEAT"/>
    <property type="match status" value="2"/>
</dbReference>
<evidence type="ECO:0000256" key="1">
    <source>
        <dbReference type="ARBA" id="ARBA00022737"/>
    </source>
</evidence>
<dbReference type="OrthoDB" id="366390at2759"/>
<dbReference type="InterPro" id="IPR002110">
    <property type="entry name" value="Ankyrin_rpt"/>
</dbReference>
<evidence type="ECO:0000256" key="3">
    <source>
        <dbReference type="PROSITE-ProRule" id="PRU00023"/>
    </source>
</evidence>
<reference evidence="4 5" key="1">
    <citation type="submission" date="2018-02" db="EMBL/GenBank/DDBJ databases">
        <title>The genomes of Aspergillus section Nigri reveals drivers in fungal speciation.</title>
        <authorList>
            <consortium name="DOE Joint Genome Institute"/>
            <person name="Vesth T.C."/>
            <person name="Nybo J."/>
            <person name="Theobald S."/>
            <person name="Brandl J."/>
            <person name="Frisvad J.C."/>
            <person name="Nielsen K.F."/>
            <person name="Lyhne E.K."/>
            <person name="Kogle M.E."/>
            <person name="Kuo A."/>
            <person name="Riley R."/>
            <person name="Clum A."/>
            <person name="Nolan M."/>
            <person name="Lipzen A."/>
            <person name="Salamov A."/>
            <person name="Henrissat B."/>
            <person name="Wiebenga A."/>
            <person name="De vries R.P."/>
            <person name="Grigoriev I.V."/>
            <person name="Mortensen U.H."/>
            <person name="Andersen M.R."/>
            <person name="Baker S.E."/>
        </authorList>
    </citation>
    <scope>NUCLEOTIDE SEQUENCE [LARGE SCALE GENOMIC DNA]</scope>
    <source>
        <strain evidence="4 5">CBS 313.89</strain>
    </source>
</reference>
<evidence type="ECO:0000313" key="5">
    <source>
        <dbReference type="Proteomes" id="UP000249789"/>
    </source>
</evidence>
<dbReference type="Gene3D" id="1.25.40.20">
    <property type="entry name" value="Ankyrin repeat-containing domain"/>
    <property type="match status" value="2"/>
</dbReference>
<evidence type="ECO:0000256" key="2">
    <source>
        <dbReference type="ARBA" id="ARBA00023043"/>
    </source>
</evidence>
<organism evidence="4 5">
    <name type="scientific">Aspergillus fijiensis CBS 313.89</name>
    <dbReference type="NCBI Taxonomy" id="1448319"/>
    <lineage>
        <taxon>Eukaryota</taxon>
        <taxon>Fungi</taxon>
        <taxon>Dikarya</taxon>
        <taxon>Ascomycota</taxon>
        <taxon>Pezizomycotina</taxon>
        <taxon>Eurotiomycetes</taxon>
        <taxon>Eurotiomycetidae</taxon>
        <taxon>Eurotiales</taxon>
        <taxon>Aspergillaceae</taxon>
        <taxon>Aspergillus</taxon>
    </lineage>
</organism>
<dbReference type="GeneID" id="63862957"/>
<dbReference type="SUPFAM" id="SSF48403">
    <property type="entry name" value="Ankyrin repeat"/>
    <property type="match status" value="1"/>
</dbReference>
<proteinExistence type="predicted"/>
<dbReference type="SMART" id="SM00248">
    <property type="entry name" value="ANK"/>
    <property type="match status" value="3"/>
</dbReference>
<keyword evidence="2 3" id="KW-0040">ANK repeat</keyword>
<accession>A0A8G1RIQ9</accession>
<gene>
    <name evidence="4" type="ORF">BO72DRAFT_451982</name>
</gene>
<dbReference type="EMBL" id="KZ824683">
    <property type="protein sequence ID" value="RAK73137.1"/>
    <property type="molecule type" value="Genomic_DNA"/>
</dbReference>
<keyword evidence="5" id="KW-1185">Reference proteome</keyword>
<dbReference type="PANTHER" id="PTHR24198">
    <property type="entry name" value="ANKYRIN REPEAT AND PROTEIN KINASE DOMAIN-CONTAINING PROTEIN"/>
    <property type="match status" value="1"/>
</dbReference>
<feature type="repeat" description="ANK" evidence="3">
    <location>
        <begin position="1"/>
        <end position="26"/>
    </location>
</feature>
<protein>
    <submittedName>
        <fullName evidence="4">Ankyrin</fullName>
    </submittedName>
</protein>
<feature type="repeat" description="ANK" evidence="3">
    <location>
        <begin position="27"/>
        <end position="59"/>
    </location>
</feature>